<dbReference type="EMBL" id="CAJVQB010016985">
    <property type="protein sequence ID" value="CAG8782250.1"/>
    <property type="molecule type" value="Genomic_DNA"/>
</dbReference>
<name>A0ABN7VL53_GIGMA</name>
<proteinExistence type="predicted"/>
<protein>
    <submittedName>
        <fullName evidence="1">34451_t:CDS:1</fullName>
    </submittedName>
</protein>
<gene>
    <name evidence="1" type="ORF">GMARGA_LOCUS19902</name>
</gene>
<dbReference type="Proteomes" id="UP000789901">
    <property type="component" value="Unassembled WGS sequence"/>
</dbReference>
<comment type="caution">
    <text evidence="1">The sequence shown here is derived from an EMBL/GenBank/DDBJ whole genome shotgun (WGS) entry which is preliminary data.</text>
</comment>
<keyword evidence="2" id="KW-1185">Reference proteome</keyword>
<organism evidence="1 2">
    <name type="scientific">Gigaspora margarita</name>
    <dbReference type="NCBI Taxonomy" id="4874"/>
    <lineage>
        <taxon>Eukaryota</taxon>
        <taxon>Fungi</taxon>
        <taxon>Fungi incertae sedis</taxon>
        <taxon>Mucoromycota</taxon>
        <taxon>Glomeromycotina</taxon>
        <taxon>Glomeromycetes</taxon>
        <taxon>Diversisporales</taxon>
        <taxon>Gigasporaceae</taxon>
        <taxon>Gigaspora</taxon>
    </lineage>
</organism>
<evidence type="ECO:0000313" key="2">
    <source>
        <dbReference type="Proteomes" id="UP000789901"/>
    </source>
</evidence>
<reference evidence="1 2" key="1">
    <citation type="submission" date="2021-06" db="EMBL/GenBank/DDBJ databases">
        <authorList>
            <person name="Kallberg Y."/>
            <person name="Tangrot J."/>
            <person name="Rosling A."/>
        </authorList>
    </citation>
    <scope>NUCLEOTIDE SEQUENCE [LARGE SCALE GENOMIC DNA]</scope>
    <source>
        <strain evidence="1 2">120-4 pot B 10/14</strain>
    </source>
</reference>
<accession>A0ABN7VL53</accession>
<feature type="non-terminal residue" evidence="1">
    <location>
        <position position="40"/>
    </location>
</feature>
<sequence length="40" mass="4665">MEEEERTGKIVDEDRSYGLTRNTTRNTTRFCAVDYGTHVI</sequence>
<evidence type="ECO:0000313" key="1">
    <source>
        <dbReference type="EMBL" id="CAG8782250.1"/>
    </source>
</evidence>